<evidence type="ECO:0000256" key="2">
    <source>
        <dbReference type="ARBA" id="ARBA00022679"/>
    </source>
</evidence>
<evidence type="ECO:0000256" key="1">
    <source>
        <dbReference type="ARBA" id="ARBA00022603"/>
    </source>
</evidence>
<name>A0A7V5PPD0_CALAY</name>
<evidence type="ECO:0000259" key="5">
    <source>
        <dbReference type="PROSITE" id="PS50970"/>
    </source>
</evidence>
<accession>A0A7V5PPD0</accession>
<organism evidence="6">
    <name type="scientific">Caldithrix abyssi</name>
    <dbReference type="NCBI Taxonomy" id="187145"/>
    <lineage>
        <taxon>Bacteria</taxon>
        <taxon>Pseudomonadati</taxon>
        <taxon>Calditrichota</taxon>
        <taxon>Calditrichia</taxon>
        <taxon>Calditrichales</taxon>
        <taxon>Calditrichaceae</taxon>
        <taxon>Caldithrix</taxon>
    </lineage>
</organism>
<feature type="non-terminal residue" evidence="6">
    <location>
        <position position="227"/>
    </location>
</feature>
<dbReference type="GO" id="GO:0008270">
    <property type="term" value="F:zinc ion binding"/>
    <property type="evidence" value="ECO:0007669"/>
    <property type="project" value="InterPro"/>
</dbReference>
<evidence type="ECO:0000256" key="4">
    <source>
        <dbReference type="PROSITE-ProRule" id="PRU00333"/>
    </source>
</evidence>
<protein>
    <recommendedName>
        <fullName evidence="5">Hcy-binding domain-containing protein</fullName>
    </recommendedName>
</protein>
<proteinExistence type="predicted"/>
<dbReference type="PANTHER" id="PTHR11103">
    <property type="entry name" value="SLR1189 PROTEIN"/>
    <property type="match status" value="1"/>
</dbReference>
<dbReference type="SUPFAM" id="SSF82282">
    <property type="entry name" value="Homocysteine S-methyltransferase"/>
    <property type="match status" value="1"/>
</dbReference>
<keyword evidence="1" id="KW-0489">Methyltransferase</keyword>
<evidence type="ECO:0000256" key="3">
    <source>
        <dbReference type="PIRSR" id="PIRSR037505-2"/>
    </source>
</evidence>
<dbReference type="InterPro" id="IPR003726">
    <property type="entry name" value="HCY_dom"/>
</dbReference>
<evidence type="ECO:0000313" key="6">
    <source>
        <dbReference type="EMBL" id="HHJ52807.1"/>
    </source>
</evidence>
<reference evidence="6" key="1">
    <citation type="journal article" date="2020" name="mSystems">
        <title>Genome- and Community-Level Interaction Insights into Carbon Utilization and Element Cycling Functions of Hydrothermarchaeota in Hydrothermal Sediment.</title>
        <authorList>
            <person name="Zhou Z."/>
            <person name="Liu Y."/>
            <person name="Xu W."/>
            <person name="Pan J."/>
            <person name="Luo Z.H."/>
            <person name="Li M."/>
        </authorList>
    </citation>
    <scope>NUCLEOTIDE SEQUENCE [LARGE SCALE GENOMIC DNA]</scope>
    <source>
        <strain evidence="6">HyVt-527</strain>
    </source>
</reference>
<dbReference type="PIRSF" id="PIRSF037505">
    <property type="entry name" value="Betaine_HMT"/>
    <property type="match status" value="1"/>
</dbReference>
<dbReference type="GO" id="GO:0008168">
    <property type="term" value="F:methyltransferase activity"/>
    <property type="evidence" value="ECO:0007669"/>
    <property type="project" value="UniProtKB-KW"/>
</dbReference>
<dbReference type="Pfam" id="PF02574">
    <property type="entry name" value="S-methyl_trans"/>
    <property type="match status" value="1"/>
</dbReference>
<feature type="binding site" evidence="3">
    <location>
        <position position="211"/>
    </location>
    <ligand>
        <name>Zn(2+)</name>
        <dbReference type="ChEBI" id="CHEBI:29105"/>
    </ligand>
</feature>
<feature type="domain" description="Hcy-binding" evidence="5">
    <location>
        <begin position="3"/>
        <end position="227"/>
    </location>
</feature>
<dbReference type="AlphaFoldDB" id="A0A7V5PPD0"/>
<gene>
    <name evidence="6" type="ORF">ENJ89_06390</name>
</gene>
<comment type="caution">
    <text evidence="4">Lacks conserved residue(s) required for the propagation of feature annotation.</text>
</comment>
<keyword evidence="3" id="KW-0862">Zinc</keyword>
<keyword evidence="3" id="KW-0479">Metal-binding</keyword>
<comment type="caution">
    <text evidence="6">The sequence shown here is derived from an EMBL/GenBank/DDBJ whole genome shotgun (WGS) entry which is preliminary data.</text>
</comment>
<dbReference type="InterPro" id="IPR017226">
    <property type="entry name" value="BHMT-like"/>
</dbReference>
<comment type="cofactor">
    <cofactor evidence="3">
        <name>Zn(2+)</name>
        <dbReference type="ChEBI" id="CHEBI:29105"/>
    </cofactor>
    <text evidence="3">Binds 1 zinc ion per subunit.</text>
</comment>
<dbReference type="EMBL" id="DROD01000436">
    <property type="protein sequence ID" value="HHJ52807.1"/>
    <property type="molecule type" value="Genomic_DNA"/>
</dbReference>
<dbReference type="PANTHER" id="PTHR11103:SF18">
    <property type="entry name" value="SLR1189 PROTEIN"/>
    <property type="match status" value="1"/>
</dbReference>
<dbReference type="Gene3D" id="3.20.20.330">
    <property type="entry name" value="Homocysteine-binding-like domain"/>
    <property type="match status" value="1"/>
</dbReference>
<dbReference type="GO" id="GO:0009086">
    <property type="term" value="P:methionine biosynthetic process"/>
    <property type="evidence" value="ECO:0007669"/>
    <property type="project" value="InterPro"/>
</dbReference>
<dbReference type="Proteomes" id="UP000886124">
    <property type="component" value="Unassembled WGS sequence"/>
</dbReference>
<dbReference type="PROSITE" id="PS50970">
    <property type="entry name" value="HCY"/>
    <property type="match status" value="1"/>
</dbReference>
<sequence length="227" mass="24156">MATNILERIQNGDILLSDGAMGTELQKRGLPGGACPEAFNVEHPEIVQSIYRDYYQAGSDIVETNTFGGNRARLKLHGLENRVTEFNRTAAELAREVCPAGKYVAGSIGPTGEILEPLGTLSVAQAYDYFAEQAEALAAGGVDIIYVETMMSIEEIITAVKAAKQTTNLPLVASMTFDLTDQGPRTSWGVTPAMMVEQLPAAGADVLGANCGNGVDVVVAAIRELHR</sequence>
<dbReference type="InterPro" id="IPR036589">
    <property type="entry name" value="HCY_dom_sf"/>
</dbReference>
<dbReference type="GO" id="GO:0032259">
    <property type="term" value="P:methylation"/>
    <property type="evidence" value="ECO:0007669"/>
    <property type="project" value="UniProtKB-KW"/>
</dbReference>
<keyword evidence="2" id="KW-0808">Transferase</keyword>